<dbReference type="AlphaFoldDB" id="A0A1F4VEV1"/>
<accession>A0A1F4VEV1</accession>
<reference evidence="1 2" key="1">
    <citation type="journal article" date="2016" name="Nat. Commun.">
        <title>Thousands of microbial genomes shed light on interconnected biogeochemical processes in an aquifer system.</title>
        <authorList>
            <person name="Anantharaman K."/>
            <person name="Brown C.T."/>
            <person name="Hug L.A."/>
            <person name="Sharon I."/>
            <person name="Castelle C.J."/>
            <person name="Probst A.J."/>
            <person name="Thomas B.C."/>
            <person name="Singh A."/>
            <person name="Wilkins M.J."/>
            <person name="Karaoz U."/>
            <person name="Brodie E.L."/>
            <person name="Williams K.H."/>
            <person name="Hubbard S.S."/>
            <person name="Banfield J.F."/>
        </authorList>
    </citation>
    <scope>NUCLEOTIDE SEQUENCE [LARGE SCALE GENOMIC DNA]</scope>
</reference>
<gene>
    <name evidence="1" type="ORF">A3A78_01955</name>
</gene>
<evidence type="ECO:0000313" key="2">
    <source>
        <dbReference type="Proteomes" id="UP000176504"/>
    </source>
</evidence>
<evidence type="ECO:0000313" key="1">
    <source>
        <dbReference type="EMBL" id="OGC55781.1"/>
    </source>
</evidence>
<organism evidence="1 2">
    <name type="scientific">candidate division WWE3 bacterium RIFCSPLOWO2_01_FULL_41_18</name>
    <dbReference type="NCBI Taxonomy" id="1802625"/>
    <lineage>
        <taxon>Bacteria</taxon>
        <taxon>Katanobacteria</taxon>
    </lineage>
</organism>
<comment type="caution">
    <text evidence="1">The sequence shown here is derived from an EMBL/GenBank/DDBJ whole genome shotgun (WGS) entry which is preliminary data.</text>
</comment>
<proteinExistence type="predicted"/>
<protein>
    <submittedName>
        <fullName evidence="1">Uncharacterized protein</fullName>
    </submittedName>
</protein>
<dbReference type="Proteomes" id="UP000176504">
    <property type="component" value="Unassembled WGS sequence"/>
</dbReference>
<sequence>MKHHRHHTPAPITKHLRAVVASDLEEAKQKLEEGADIAVFQNKYTGVYLLFKNSDVFDEVVQYASPHWRTPPDIIGRKAIKTEYFVMSEALRFLEDLGIVELIKKEEA</sequence>
<dbReference type="EMBL" id="MEVI01000001">
    <property type="protein sequence ID" value="OGC55781.1"/>
    <property type="molecule type" value="Genomic_DNA"/>
</dbReference>
<name>A0A1F4VEV1_UNCKA</name>